<evidence type="ECO:0000313" key="3">
    <source>
        <dbReference type="Proteomes" id="UP000248616"/>
    </source>
</evidence>
<evidence type="ECO:0008006" key="4">
    <source>
        <dbReference type="Google" id="ProtNLM"/>
    </source>
</evidence>
<dbReference type="AlphaFoldDB" id="A0A2W7C382"/>
<keyword evidence="3" id="KW-1185">Reference proteome</keyword>
<sequence>MMKMLSVVIAAVALFGGVQLFHDGSGESAADEVAPSNSYRLVANGDEGKCAVTRGASVSDDLSLLTVGPNCRRLLLGIERAKFWREEQDGTVAFSANGVDPIVTFAVADGDGYESYAPAAPLLSLAATGDVKPAD</sequence>
<organism evidence="2 3">
    <name type="scientific">Mesorhizobium kowhaii</name>
    <dbReference type="NCBI Taxonomy" id="1300272"/>
    <lineage>
        <taxon>Bacteria</taxon>
        <taxon>Pseudomonadati</taxon>
        <taxon>Pseudomonadota</taxon>
        <taxon>Alphaproteobacteria</taxon>
        <taxon>Hyphomicrobiales</taxon>
        <taxon>Phyllobacteriaceae</taxon>
        <taxon>Mesorhizobium</taxon>
    </lineage>
</organism>
<keyword evidence="1" id="KW-0732">Signal</keyword>
<evidence type="ECO:0000313" key="2">
    <source>
        <dbReference type="EMBL" id="PZV37610.1"/>
    </source>
</evidence>
<dbReference type="OrthoDB" id="8083053at2"/>
<dbReference type="Proteomes" id="UP000248616">
    <property type="component" value="Unassembled WGS sequence"/>
</dbReference>
<reference evidence="3" key="1">
    <citation type="submission" date="2017-03" db="EMBL/GenBank/DDBJ databases">
        <authorList>
            <person name="Safronova V.I."/>
            <person name="Sazanova A.L."/>
            <person name="Chirak E.R."/>
        </authorList>
    </citation>
    <scope>NUCLEOTIDE SEQUENCE [LARGE SCALE GENOMIC DNA]</scope>
    <source>
        <strain evidence="3">Ach-343</strain>
    </source>
</reference>
<feature type="chain" id="PRO_5015957234" description="Alkaline proteinase inhibitor/ Outer membrane lipoprotein Omp19 domain-containing protein" evidence="1">
    <location>
        <begin position="21"/>
        <end position="135"/>
    </location>
</feature>
<protein>
    <recommendedName>
        <fullName evidence="4">Alkaline proteinase inhibitor/ Outer membrane lipoprotein Omp19 domain-containing protein</fullName>
    </recommendedName>
</protein>
<evidence type="ECO:0000256" key="1">
    <source>
        <dbReference type="SAM" id="SignalP"/>
    </source>
</evidence>
<name>A0A2W7C382_9HYPH</name>
<dbReference type="EMBL" id="MZXV01000032">
    <property type="protein sequence ID" value="PZV37610.1"/>
    <property type="molecule type" value="Genomic_DNA"/>
</dbReference>
<feature type="signal peptide" evidence="1">
    <location>
        <begin position="1"/>
        <end position="20"/>
    </location>
</feature>
<proteinExistence type="predicted"/>
<gene>
    <name evidence="2" type="ORF">B5V02_15105</name>
</gene>
<comment type="caution">
    <text evidence="2">The sequence shown here is derived from an EMBL/GenBank/DDBJ whole genome shotgun (WGS) entry which is preliminary data.</text>
</comment>
<accession>A0A2W7C382</accession>